<comment type="caution">
    <text evidence="3">The sequence shown here is derived from an EMBL/GenBank/DDBJ whole genome shotgun (WGS) entry which is preliminary data.</text>
</comment>
<dbReference type="Pfam" id="PF10263">
    <property type="entry name" value="SprT-like"/>
    <property type="match status" value="1"/>
</dbReference>
<dbReference type="Proteomes" id="UP000031599">
    <property type="component" value="Unassembled WGS sequence"/>
</dbReference>
<evidence type="ECO:0000313" key="3">
    <source>
        <dbReference type="EMBL" id="KIG18375.1"/>
    </source>
</evidence>
<evidence type="ECO:0000259" key="2">
    <source>
        <dbReference type="Pfam" id="PF10263"/>
    </source>
</evidence>
<dbReference type="RefSeq" id="WP_146658118.1">
    <property type="nucleotide sequence ID" value="NZ_JMCC02000011.1"/>
</dbReference>
<evidence type="ECO:0000313" key="4">
    <source>
        <dbReference type="Proteomes" id="UP000031599"/>
    </source>
</evidence>
<protein>
    <recommendedName>
        <fullName evidence="2">SprT-like domain-containing protein</fullName>
    </recommendedName>
</protein>
<sequence>MSRSSAVKHQAAQTHPASEPDEQAWANDDRAHELASEVEAALELEIADEPYPQLPANHQEALRAELQHRLGAYLSAGRARVVITDNLRTMMSVKRGHGVYTFRLHHMFIDAPPAMLRAVVAYAEQQDAEASEQLRNFIDANEDVIRQRGGPRPFTVDVEGRYHNLQEIFDALNADYFGGAIKARITWGPRTNRKRGRASIKLGSYTVEDELIRIHPVLDAADVPRHYLAWVVYHEMLHEVHDMPIVDGRRVYHTRAFRQAEAKFDQYAEAVLWERQNLEKLLNR</sequence>
<feature type="domain" description="SprT-like" evidence="2">
    <location>
        <begin position="165"/>
        <end position="264"/>
    </location>
</feature>
<dbReference type="EMBL" id="JMCC02000011">
    <property type="protein sequence ID" value="KIG18375.1"/>
    <property type="molecule type" value="Genomic_DNA"/>
</dbReference>
<proteinExistence type="predicted"/>
<evidence type="ECO:0000256" key="1">
    <source>
        <dbReference type="SAM" id="MobiDB-lite"/>
    </source>
</evidence>
<feature type="region of interest" description="Disordered" evidence="1">
    <location>
        <begin position="1"/>
        <end position="30"/>
    </location>
</feature>
<feature type="compositionally biased region" description="Polar residues" evidence="1">
    <location>
        <begin position="1"/>
        <end position="16"/>
    </location>
</feature>
<dbReference type="GO" id="GO:0006950">
    <property type="term" value="P:response to stress"/>
    <property type="evidence" value="ECO:0007669"/>
    <property type="project" value="UniProtKB-ARBA"/>
</dbReference>
<reference evidence="3 4" key="1">
    <citation type="submission" date="2014-12" db="EMBL/GenBank/DDBJ databases">
        <title>Genome assembly of Enhygromyxa salina DSM 15201.</title>
        <authorList>
            <person name="Sharma G."/>
            <person name="Subramanian S."/>
        </authorList>
    </citation>
    <scope>NUCLEOTIDE SEQUENCE [LARGE SCALE GENOMIC DNA]</scope>
    <source>
        <strain evidence="3 4">DSM 15201</strain>
    </source>
</reference>
<accession>A0A0C2D9Y7</accession>
<dbReference type="InterPro" id="IPR006640">
    <property type="entry name" value="SprT-like_domain"/>
</dbReference>
<organism evidence="3 4">
    <name type="scientific">Enhygromyxa salina</name>
    <dbReference type="NCBI Taxonomy" id="215803"/>
    <lineage>
        <taxon>Bacteria</taxon>
        <taxon>Pseudomonadati</taxon>
        <taxon>Myxococcota</taxon>
        <taxon>Polyangia</taxon>
        <taxon>Nannocystales</taxon>
        <taxon>Nannocystaceae</taxon>
        <taxon>Enhygromyxa</taxon>
    </lineage>
</organism>
<dbReference type="AlphaFoldDB" id="A0A0C2D9Y7"/>
<name>A0A0C2D9Y7_9BACT</name>
<gene>
    <name evidence="3" type="ORF">DB30_00660</name>
</gene>